<reference evidence="2 3" key="1">
    <citation type="submission" date="2020-10" db="EMBL/GenBank/DDBJ databases">
        <title>Sequencing the genomes of 1000 actinobacteria strains.</title>
        <authorList>
            <person name="Klenk H.-P."/>
        </authorList>
    </citation>
    <scope>NUCLEOTIDE SEQUENCE [LARGE SCALE GENOMIC DNA]</scope>
    <source>
        <strain evidence="2 3">DSM 46744</strain>
    </source>
</reference>
<dbReference type="RefSeq" id="WP_192762651.1">
    <property type="nucleotide sequence ID" value="NZ_JADBDZ010000001.1"/>
</dbReference>
<proteinExistence type="predicted"/>
<evidence type="ECO:0000313" key="2">
    <source>
        <dbReference type="EMBL" id="MBE1536641.1"/>
    </source>
</evidence>
<evidence type="ECO:0000313" key="3">
    <source>
        <dbReference type="Proteomes" id="UP000627838"/>
    </source>
</evidence>
<feature type="transmembrane region" description="Helical" evidence="1">
    <location>
        <begin position="65"/>
        <end position="84"/>
    </location>
</feature>
<keyword evidence="1" id="KW-0472">Membrane</keyword>
<keyword evidence="1" id="KW-0812">Transmembrane</keyword>
<keyword evidence="3" id="KW-1185">Reference proteome</keyword>
<accession>A0ABR9K279</accession>
<organism evidence="2 3">
    <name type="scientific">Actinomadura algeriensis</name>
    <dbReference type="NCBI Taxonomy" id="1679523"/>
    <lineage>
        <taxon>Bacteria</taxon>
        <taxon>Bacillati</taxon>
        <taxon>Actinomycetota</taxon>
        <taxon>Actinomycetes</taxon>
        <taxon>Streptosporangiales</taxon>
        <taxon>Thermomonosporaceae</taxon>
        <taxon>Actinomadura</taxon>
    </lineage>
</organism>
<feature type="transmembrane region" description="Helical" evidence="1">
    <location>
        <begin position="96"/>
        <end position="114"/>
    </location>
</feature>
<evidence type="ECO:0000256" key="1">
    <source>
        <dbReference type="SAM" id="Phobius"/>
    </source>
</evidence>
<comment type="caution">
    <text evidence="2">The sequence shown here is derived from an EMBL/GenBank/DDBJ whole genome shotgun (WGS) entry which is preliminary data.</text>
</comment>
<name>A0ABR9K279_9ACTN</name>
<dbReference type="Proteomes" id="UP000627838">
    <property type="component" value="Unassembled WGS sequence"/>
</dbReference>
<sequence>MEPPTQAVREAPPPRTHDRLAVAVANASLFNVGYLMMGRRRLAAATGPVTLVLIIVLASAARSTWFEIVFLLWWLGLIGHAWHLARPHAAHGGHRVVALCVTLPVLATVGVLRVDAVAIDGTAAQARRDGDCAEALDALREIWFGHRLAAAPLAARGDDTVRACRRLDRAADELTTALTGDTTALKAGFDGLAAVLAGPPGHERMVGATLDRFLKGLPTQDPCGTVKVTDWLRARKPSKNLLDRTTGVVDRTAPAALVKCGDTLMSADSWHSARSRYLQLVRQYPGNALIAEAEAGAEKATLAIELANVRELLKAADGSQPTYCSAPARYSGAKAYGDGTNRAIFYGDDDYASRLPDKWRTTDPTEAVLVVCMEEPEYGPVQQSCPYSYDGGKRVTVKFHKIEIPLKAYELKTGEEVSDTKIRIGGGSCPSVIPYTTFGGVDTGPPTKDYVDPSDSDVRGAFESLITRG</sequence>
<dbReference type="EMBL" id="JADBDZ010000001">
    <property type="protein sequence ID" value="MBE1536641.1"/>
    <property type="molecule type" value="Genomic_DNA"/>
</dbReference>
<keyword evidence="1" id="KW-1133">Transmembrane helix</keyword>
<feature type="transmembrane region" description="Helical" evidence="1">
    <location>
        <begin position="42"/>
        <end position="59"/>
    </location>
</feature>
<gene>
    <name evidence="2" type="ORF">H4W34_006474</name>
</gene>
<protein>
    <submittedName>
        <fullName evidence="2">Uncharacterized protein</fullName>
    </submittedName>
</protein>